<dbReference type="OrthoDB" id="10060449at2759"/>
<keyword evidence="4" id="KW-1185">Reference proteome</keyword>
<accession>A0A6H5GT23</accession>
<feature type="compositionally biased region" description="Basic residues" evidence="1">
    <location>
        <begin position="1"/>
        <end position="10"/>
    </location>
</feature>
<gene>
    <name evidence="3" type="ORF">NTEN_LOCUS12219</name>
</gene>
<dbReference type="GO" id="GO:0005634">
    <property type="term" value="C:nucleus"/>
    <property type="evidence" value="ECO:0007669"/>
    <property type="project" value="InterPro"/>
</dbReference>
<feature type="region of interest" description="Disordered" evidence="1">
    <location>
        <begin position="1"/>
        <end position="21"/>
    </location>
</feature>
<protein>
    <recommendedName>
        <fullName evidence="2">DNA polymerase epsilon catalytic subunit A C-terminal domain-containing protein</fullName>
    </recommendedName>
</protein>
<dbReference type="Pfam" id="PF08490">
    <property type="entry name" value="DUF1744"/>
    <property type="match status" value="1"/>
</dbReference>
<organism evidence="3 4">
    <name type="scientific">Nesidiocoris tenuis</name>
    <dbReference type="NCBI Taxonomy" id="355587"/>
    <lineage>
        <taxon>Eukaryota</taxon>
        <taxon>Metazoa</taxon>
        <taxon>Ecdysozoa</taxon>
        <taxon>Arthropoda</taxon>
        <taxon>Hexapoda</taxon>
        <taxon>Insecta</taxon>
        <taxon>Pterygota</taxon>
        <taxon>Neoptera</taxon>
        <taxon>Paraneoptera</taxon>
        <taxon>Hemiptera</taxon>
        <taxon>Heteroptera</taxon>
        <taxon>Panheteroptera</taxon>
        <taxon>Cimicomorpha</taxon>
        <taxon>Miridae</taxon>
        <taxon>Dicyphina</taxon>
        <taxon>Nesidiocoris</taxon>
    </lineage>
</organism>
<dbReference type="Proteomes" id="UP000479000">
    <property type="component" value="Unassembled WGS sequence"/>
</dbReference>
<sequence>MQVRSSRRRQGTPGTTSSTSPLYFSFSRILSVDFHRFNFTFRVQLVAEFKRLGSVIIFANFNKIIICTKKTHGRRRHRLRGVRGVQHT</sequence>
<dbReference type="InterPro" id="IPR013697">
    <property type="entry name" value="DNA_pol_e_suA_C"/>
</dbReference>
<evidence type="ECO:0000313" key="3">
    <source>
        <dbReference type="EMBL" id="CAB0006742.1"/>
    </source>
</evidence>
<name>A0A6H5GT23_9HEMI</name>
<feature type="domain" description="DNA polymerase epsilon catalytic subunit A C-terminal" evidence="2">
    <location>
        <begin position="27"/>
        <end position="72"/>
    </location>
</feature>
<dbReference type="GO" id="GO:0006260">
    <property type="term" value="P:DNA replication"/>
    <property type="evidence" value="ECO:0007669"/>
    <property type="project" value="InterPro"/>
</dbReference>
<dbReference type="AlphaFoldDB" id="A0A6H5GT23"/>
<dbReference type="GO" id="GO:0008270">
    <property type="term" value="F:zinc ion binding"/>
    <property type="evidence" value="ECO:0007669"/>
    <property type="project" value="InterPro"/>
</dbReference>
<evidence type="ECO:0000313" key="4">
    <source>
        <dbReference type="Proteomes" id="UP000479000"/>
    </source>
</evidence>
<dbReference type="GO" id="GO:0003887">
    <property type="term" value="F:DNA-directed DNA polymerase activity"/>
    <property type="evidence" value="ECO:0007669"/>
    <property type="project" value="InterPro"/>
</dbReference>
<feature type="compositionally biased region" description="Low complexity" evidence="1">
    <location>
        <begin position="11"/>
        <end position="21"/>
    </location>
</feature>
<evidence type="ECO:0000259" key="2">
    <source>
        <dbReference type="Pfam" id="PF08490"/>
    </source>
</evidence>
<reference evidence="3 4" key="1">
    <citation type="submission" date="2020-02" db="EMBL/GenBank/DDBJ databases">
        <authorList>
            <person name="Ferguson B K."/>
        </authorList>
    </citation>
    <scope>NUCLEOTIDE SEQUENCE [LARGE SCALE GENOMIC DNA]</scope>
</reference>
<evidence type="ECO:0000256" key="1">
    <source>
        <dbReference type="SAM" id="MobiDB-lite"/>
    </source>
</evidence>
<proteinExistence type="predicted"/>
<dbReference type="EMBL" id="CADCXU010018345">
    <property type="protein sequence ID" value="CAB0006742.1"/>
    <property type="molecule type" value="Genomic_DNA"/>
</dbReference>